<dbReference type="CDD" id="cd05471">
    <property type="entry name" value="pepsin_like"/>
    <property type="match status" value="1"/>
</dbReference>
<evidence type="ECO:0000256" key="3">
    <source>
        <dbReference type="RuleBase" id="RU000454"/>
    </source>
</evidence>
<evidence type="ECO:0000256" key="4">
    <source>
        <dbReference type="SAM" id="SignalP"/>
    </source>
</evidence>
<dbReference type="InterPro" id="IPR001461">
    <property type="entry name" value="Aspartic_peptidase_A1"/>
</dbReference>
<dbReference type="PRINTS" id="PR00792">
    <property type="entry name" value="PEPSIN"/>
</dbReference>
<keyword evidence="2 3" id="KW-0064">Aspartyl protease</keyword>
<dbReference type="GO" id="GO:0004190">
    <property type="term" value="F:aspartic-type endopeptidase activity"/>
    <property type="evidence" value="ECO:0007669"/>
    <property type="project" value="UniProtKB-KW"/>
</dbReference>
<evidence type="ECO:0000313" key="6">
    <source>
        <dbReference type="EMBL" id="KAK7051989.1"/>
    </source>
</evidence>
<dbReference type="Proteomes" id="UP001362999">
    <property type="component" value="Unassembled WGS sequence"/>
</dbReference>
<dbReference type="InterPro" id="IPR034164">
    <property type="entry name" value="Pepsin-like_dom"/>
</dbReference>
<feature type="chain" id="PRO_5043866654" evidence="4">
    <location>
        <begin position="24"/>
        <end position="549"/>
    </location>
</feature>
<sequence length="549" mass="57921">MAQLALLSLTLFSFFSFFLSVSASPLATLPNSAGKRTENGVHIPIVRKESQGRGLRRRGGLTGAIGLGDSIDVTYSIMMNVGGMQSPLVLDTGSSDLWVASDACKGCKTSQPLFPQASFTGAGLDVDLRYGDSFTGTHASGIIGTGNISFAGIAISNQYFAAMNDTDTPLIQTGDVGIFGLGFPLNSAIFNEVFIAEKINKPQPPASRRFLPSSSNYGTRFFPNLGNLVSARKRAFASAAELTNAVLRSYSTFGPAVTRMVTTNSLAAPMFAITLQRNSVDIGGNAGMLSLGELPSGTQNSSLTWAPVRRYPNALQAPADSPDEMYPIAWEVFIDDVFLDGVRLPRSNLSSPKIALSGLIDTGNSLLRGPSDVVEIIDSRIGSTFSCSTAHTLAFSINGKLFPVDARDFVRQGFNSKNCISTVVETDPPVEGKGYQYSWSLGDPFLKSVVAAFHYGNITYPSVDPPKIGFVSTVPQDGGAAALVSAVKKAGEENNGDLFATTDPAPTGMPIVKAPVGKIETNGALARPTDGLSLFVVTCVAMMGMTLLV</sequence>
<dbReference type="Pfam" id="PF00026">
    <property type="entry name" value="Asp"/>
    <property type="match status" value="2"/>
</dbReference>
<comment type="similarity">
    <text evidence="1 3">Belongs to the peptidase A1 family.</text>
</comment>
<protein>
    <submittedName>
        <fullName evidence="6">Peptidase A1 domain-containing protein</fullName>
    </submittedName>
</protein>
<dbReference type="PROSITE" id="PS00141">
    <property type="entry name" value="ASP_PROTEASE"/>
    <property type="match status" value="1"/>
</dbReference>
<keyword evidence="7" id="KW-1185">Reference proteome</keyword>
<comment type="caution">
    <text evidence="6">The sequence shown here is derived from an EMBL/GenBank/DDBJ whole genome shotgun (WGS) entry which is preliminary data.</text>
</comment>
<accession>A0AAW0DJB0</accession>
<keyword evidence="3" id="KW-0645">Protease</keyword>
<dbReference type="PANTHER" id="PTHR47966:SF57">
    <property type="entry name" value="PEPTIDASE A1 DOMAIN-CONTAINING PROTEIN"/>
    <property type="match status" value="1"/>
</dbReference>
<organism evidence="6 7">
    <name type="scientific">Favolaschia claudopus</name>
    <dbReference type="NCBI Taxonomy" id="2862362"/>
    <lineage>
        <taxon>Eukaryota</taxon>
        <taxon>Fungi</taxon>
        <taxon>Dikarya</taxon>
        <taxon>Basidiomycota</taxon>
        <taxon>Agaricomycotina</taxon>
        <taxon>Agaricomycetes</taxon>
        <taxon>Agaricomycetidae</taxon>
        <taxon>Agaricales</taxon>
        <taxon>Marasmiineae</taxon>
        <taxon>Mycenaceae</taxon>
        <taxon>Favolaschia</taxon>
    </lineage>
</organism>
<dbReference type="EMBL" id="JAWWNJ010000007">
    <property type="protein sequence ID" value="KAK7051989.1"/>
    <property type="molecule type" value="Genomic_DNA"/>
</dbReference>
<gene>
    <name evidence="6" type="ORF">R3P38DRAFT_2857983</name>
</gene>
<dbReference type="InterPro" id="IPR033121">
    <property type="entry name" value="PEPTIDASE_A1"/>
</dbReference>
<evidence type="ECO:0000313" key="7">
    <source>
        <dbReference type="Proteomes" id="UP001362999"/>
    </source>
</evidence>
<dbReference type="InterPro" id="IPR021109">
    <property type="entry name" value="Peptidase_aspartic_dom_sf"/>
</dbReference>
<dbReference type="PROSITE" id="PS51767">
    <property type="entry name" value="PEPTIDASE_A1"/>
    <property type="match status" value="1"/>
</dbReference>
<dbReference type="SUPFAM" id="SSF50630">
    <property type="entry name" value="Acid proteases"/>
    <property type="match status" value="1"/>
</dbReference>
<dbReference type="AlphaFoldDB" id="A0AAW0DJB0"/>
<evidence type="ECO:0000259" key="5">
    <source>
        <dbReference type="PROSITE" id="PS51767"/>
    </source>
</evidence>
<dbReference type="Gene3D" id="2.40.70.10">
    <property type="entry name" value="Acid Proteases"/>
    <property type="match status" value="2"/>
</dbReference>
<dbReference type="InterPro" id="IPR001969">
    <property type="entry name" value="Aspartic_peptidase_AS"/>
</dbReference>
<feature type="domain" description="Peptidase A1" evidence="5">
    <location>
        <begin position="75"/>
        <end position="471"/>
    </location>
</feature>
<name>A0AAW0DJB0_9AGAR</name>
<feature type="signal peptide" evidence="4">
    <location>
        <begin position="1"/>
        <end position="23"/>
    </location>
</feature>
<keyword evidence="4" id="KW-0732">Signal</keyword>
<evidence type="ECO:0000256" key="2">
    <source>
        <dbReference type="ARBA" id="ARBA00022750"/>
    </source>
</evidence>
<keyword evidence="3" id="KW-0378">Hydrolase</keyword>
<evidence type="ECO:0000256" key="1">
    <source>
        <dbReference type="ARBA" id="ARBA00007447"/>
    </source>
</evidence>
<proteinExistence type="inferred from homology"/>
<reference evidence="6 7" key="1">
    <citation type="journal article" date="2024" name="J Genomics">
        <title>Draft genome sequencing and assembly of Favolaschia claudopus CIRM-BRFM 2984 isolated from oak limbs.</title>
        <authorList>
            <person name="Navarro D."/>
            <person name="Drula E."/>
            <person name="Chaduli D."/>
            <person name="Cazenave R."/>
            <person name="Ahrendt S."/>
            <person name="Wang J."/>
            <person name="Lipzen A."/>
            <person name="Daum C."/>
            <person name="Barry K."/>
            <person name="Grigoriev I.V."/>
            <person name="Favel A."/>
            <person name="Rosso M.N."/>
            <person name="Martin F."/>
        </authorList>
    </citation>
    <scope>NUCLEOTIDE SEQUENCE [LARGE SCALE GENOMIC DNA]</scope>
    <source>
        <strain evidence="6 7">CIRM-BRFM 2984</strain>
    </source>
</reference>
<dbReference type="GO" id="GO:0006508">
    <property type="term" value="P:proteolysis"/>
    <property type="evidence" value="ECO:0007669"/>
    <property type="project" value="UniProtKB-KW"/>
</dbReference>
<dbReference type="PANTHER" id="PTHR47966">
    <property type="entry name" value="BETA-SITE APP-CLEAVING ENZYME, ISOFORM A-RELATED"/>
    <property type="match status" value="1"/>
</dbReference>